<dbReference type="Pfam" id="PF01535">
    <property type="entry name" value="PPR"/>
    <property type="match status" value="3"/>
</dbReference>
<feature type="repeat" description="PPR" evidence="3">
    <location>
        <begin position="206"/>
        <end position="240"/>
    </location>
</feature>
<feature type="repeat" description="PPR" evidence="3">
    <location>
        <begin position="307"/>
        <end position="341"/>
    </location>
</feature>
<reference evidence="5" key="2">
    <citation type="submission" date="2025-08" db="UniProtKB">
        <authorList>
            <consortium name="RefSeq"/>
        </authorList>
    </citation>
    <scope>IDENTIFICATION</scope>
    <source>
        <tissue evidence="5">Young leaves</tissue>
    </source>
</reference>
<feature type="repeat" description="PPR" evidence="3">
    <location>
        <begin position="439"/>
        <end position="473"/>
    </location>
</feature>
<evidence type="ECO:0000256" key="3">
    <source>
        <dbReference type="PROSITE-ProRule" id="PRU00708"/>
    </source>
</evidence>
<dbReference type="Proteomes" id="UP000228380">
    <property type="component" value="Chromosome 11"/>
</dbReference>
<dbReference type="NCBIfam" id="TIGR00756">
    <property type="entry name" value="PPR"/>
    <property type="match status" value="5"/>
</dbReference>
<reference evidence="4" key="1">
    <citation type="journal article" date="2019" name="Nat. Commun.">
        <title>Genome-wide association mapping of date palm fruit traits.</title>
        <authorList>
            <person name="Hazzouri K.M."/>
            <person name="Gros-Balthazard M."/>
            <person name="Flowers J.M."/>
            <person name="Copetti D."/>
            <person name="Lemansour A."/>
            <person name="Lebrun M."/>
            <person name="Masmoudi K."/>
            <person name="Ferrand S."/>
            <person name="Dhar M.I."/>
            <person name="Fresquez Z.A."/>
            <person name="Rosas U."/>
            <person name="Zhang J."/>
            <person name="Talag J."/>
            <person name="Lee S."/>
            <person name="Kudrna D."/>
            <person name="Powell R.F."/>
            <person name="Leitch I.J."/>
            <person name="Krueger R.R."/>
            <person name="Wing R.A."/>
            <person name="Amiri K.M.A."/>
            <person name="Purugganan M.D."/>
        </authorList>
    </citation>
    <scope>NUCLEOTIDE SEQUENCE [LARGE SCALE GENOMIC DNA]</scope>
    <source>
        <strain evidence="4">cv. Khalas</strain>
    </source>
</reference>
<dbReference type="InterPro" id="IPR002885">
    <property type="entry name" value="PPR_rpt"/>
</dbReference>
<dbReference type="PANTHER" id="PTHR47926:SF528">
    <property type="entry name" value="PENTATRICOPEPTIDE REPEAT-CONTAINING PROTEIN"/>
    <property type="match status" value="1"/>
</dbReference>
<keyword evidence="4" id="KW-1185">Reference proteome</keyword>
<dbReference type="Pfam" id="PF13041">
    <property type="entry name" value="PPR_2"/>
    <property type="match status" value="3"/>
</dbReference>
<dbReference type="GO" id="GO:0009451">
    <property type="term" value="P:RNA modification"/>
    <property type="evidence" value="ECO:0007669"/>
    <property type="project" value="InterPro"/>
</dbReference>
<dbReference type="PANTHER" id="PTHR47926">
    <property type="entry name" value="PENTATRICOPEPTIDE REPEAT-CONTAINING PROTEIN"/>
    <property type="match status" value="1"/>
</dbReference>
<name>A0A8B7C9K6_PHODC</name>
<dbReference type="FunFam" id="1.25.40.10:FF:000470">
    <property type="entry name" value="Pentatricopeptide repeat-containing protein At5g66520"/>
    <property type="match status" value="1"/>
</dbReference>
<dbReference type="AlphaFoldDB" id="A0A8B7C9K6"/>
<organism evidence="4 5">
    <name type="scientific">Phoenix dactylifera</name>
    <name type="common">Date palm</name>
    <dbReference type="NCBI Taxonomy" id="42345"/>
    <lineage>
        <taxon>Eukaryota</taxon>
        <taxon>Viridiplantae</taxon>
        <taxon>Streptophyta</taxon>
        <taxon>Embryophyta</taxon>
        <taxon>Tracheophyta</taxon>
        <taxon>Spermatophyta</taxon>
        <taxon>Magnoliopsida</taxon>
        <taxon>Liliopsida</taxon>
        <taxon>Arecaceae</taxon>
        <taxon>Coryphoideae</taxon>
        <taxon>Phoeniceae</taxon>
        <taxon>Phoenix</taxon>
    </lineage>
</organism>
<evidence type="ECO:0000313" key="4">
    <source>
        <dbReference type="Proteomes" id="UP000228380"/>
    </source>
</evidence>
<dbReference type="PROSITE" id="PS51375">
    <property type="entry name" value="PPR"/>
    <property type="match status" value="4"/>
</dbReference>
<dbReference type="Pfam" id="PF20431">
    <property type="entry name" value="E_motif"/>
    <property type="match status" value="1"/>
</dbReference>
<comment type="similarity">
    <text evidence="1">Belongs to the PPR family. PCMP-H subfamily.</text>
</comment>
<sequence length="676" mass="75594">MRSAANHVRKIAVGSRAAPATCSILPNLQTEILPGFKSPTHQTLDSLLQRCPSMKLLRQLHAQLVTNGLLGESLTLGRLIAFCSVSDAGDLDYGREVFERVPEPNKFMWNSLIRGHSNSDNPKEALFLHRRMLRSGLLPNHFTLPFVLKSCARASAHMEALMVHAMIFKLGSESQIFVMNALLHAYSSCGLMSLVRKVFDEIPYRNVVSWNSVIGGYSQLDDCGEAFALFREMRESGLEPDEFTLVSLLSACSQMGSLNLGRLVHHYIVVMGANIDMILGNALVDMYGKCGDLGLAQKCFDGMPVRNVVTWTSIVCAHAKHGLIDDARCWFDRMPERNIVSWNAMIFCYVQNGLCHEGFDLYTQMQDLRVLPDETTLVAVLSACGQNGNLVIGKKIHDYICANIANPSVTLFNSLVDMFAKCGYKDTALGLFGRMPEKNVVSWNVIIGALAMHGCAFDAVELFKRMVSKGFSPDGITFTGLLCACSHRGLLEVGQHYFEAMTDVYKVPHEIEHYACMVDLLGRGGQLEKAVQLIKCMPMKPDVVIWGALLGACRIHGNVKVGKQVMKQLLELETNNGGLYVLFSNMYSDVHQWEDMKNLRKLMKERGIKKDKATSFIEIDNNAYRFLVEDLRHESSRDIYCMLDQLTDHLMSVECLSMPSGAFFDVEEWQESLCVY</sequence>
<dbReference type="FunFam" id="1.25.40.10:FF:000690">
    <property type="entry name" value="Pentatricopeptide repeat-containing protein"/>
    <property type="match status" value="1"/>
</dbReference>
<accession>A0A8B7C9K6</accession>
<protein>
    <submittedName>
        <fullName evidence="5">Pentatricopeptide repeat-containing protein At2g22410, mitochondrial-like</fullName>
    </submittedName>
</protein>
<dbReference type="OrthoDB" id="185373at2759"/>
<dbReference type="KEGG" id="pda:103710533"/>
<dbReference type="InterPro" id="IPR011990">
    <property type="entry name" value="TPR-like_helical_dom_sf"/>
</dbReference>
<feature type="repeat" description="PPR" evidence="3">
    <location>
        <begin position="105"/>
        <end position="139"/>
    </location>
</feature>
<keyword evidence="2" id="KW-0677">Repeat</keyword>
<dbReference type="Gene3D" id="1.25.40.10">
    <property type="entry name" value="Tetratricopeptide repeat domain"/>
    <property type="match status" value="4"/>
</dbReference>
<proteinExistence type="inferred from homology"/>
<dbReference type="InterPro" id="IPR046848">
    <property type="entry name" value="E_motif"/>
</dbReference>
<evidence type="ECO:0000256" key="1">
    <source>
        <dbReference type="ARBA" id="ARBA00006643"/>
    </source>
</evidence>
<dbReference type="InterPro" id="IPR046960">
    <property type="entry name" value="PPR_At4g14850-like_plant"/>
</dbReference>
<dbReference type="FunFam" id="1.25.40.10:FF:000348">
    <property type="entry name" value="Pentatricopeptide repeat-containing protein chloroplastic"/>
    <property type="match status" value="1"/>
</dbReference>
<dbReference type="GO" id="GO:0003729">
    <property type="term" value="F:mRNA binding"/>
    <property type="evidence" value="ECO:0007669"/>
    <property type="project" value="UniProtKB-ARBA"/>
</dbReference>
<evidence type="ECO:0000256" key="2">
    <source>
        <dbReference type="ARBA" id="ARBA00022737"/>
    </source>
</evidence>
<dbReference type="GeneID" id="103710533"/>
<gene>
    <name evidence="5" type="primary">LOC103710533</name>
</gene>
<evidence type="ECO:0000313" key="5">
    <source>
        <dbReference type="RefSeq" id="XP_008794510.3"/>
    </source>
</evidence>
<dbReference type="RefSeq" id="XP_008794510.3">
    <property type="nucleotide sequence ID" value="XM_008796288.4"/>
</dbReference>